<comment type="similarity">
    <text evidence="2">Belongs to the virb1 family.</text>
</comment>
<dbReference type="OrthoDB" id="9788661at2"/>
<evidence type="ECO:0000313" key="5">
    <source>
        <dbReference type="EMBL" id="REF87338.1"/>
    </source>
</evidence>
<dbReference type="Gene3D" id="1.10.530.10">
    <property type="match status" value="1"/>
</dbReference>
<protein>
    <submittedName>
        <fullName evidence="5">Transglycosylase-like protein with SLT domain</fullName>
    </submittedName>
</protein>
<gene>
    <name evidence="5" type="ORF">DES32_0958</name>
</gene>
<dbReference type="InterPro" id="IPR008258">
    <property type="entry name" value="Transglycosylase_SLT_dom_1"/>
</dbReference>
<feature type="domain" description="Transglycosylase SLT" evidence="4">
    <location>
        <begin position="35"/>
        <end position="131"/>
    </location>
</feature>
<keyword evidence="6" id="KW-1185">Reference proteome</keyword>
<evidence type="ECO:0000256" key="1">
    <source>
        <dbReference type="ARBA" id="ARBA00007734"/>
    </source>
</evidence>
<feature type="signal peptide" evidence="3">
    <location>
        <begin position="1"/>
        <end position="24"/>
    </location>
</feature>
<dbReference type="PANTHER" id="PTHR37423:SF2">
    <property type="entry name" value="MEMBRANE-BOUND LYTIC MUREIN TRANSGLYCOSYLASE C"/>
    <property type="match status" value="1"/>
</dbReference>
<dbReference type="EMBL" id="QUMO01000002">
    <property type="protein sequence ID" value="REF87338.1"/>
    <property type="molecule type" value="Genomic_DNA"/>
</dbReference>
<reference evidence="5 6" key="1">
    <citation type="submission" date="2018-08" db="EMBL/GenBank/DDBJ databases">
        <title>Genomic Encyclopedia of Type Strains, Phase IV (KMG-IV): sequencing the most valuable type-strain genomes for metagenomic binning, comparative biology and taxonomic classification.</title>
        <authorList>
            <person name="Goeker M."/>
        </authorList>
    </citation>
    <scope>NUCLEOTIDE SEQUENCE [LARGE SCALE GENOMIC DNA]</scope>
    <source>
        <strain evidence="5 6">BW863</strain>
    </source>
</reference>
<evidence type="ECO:0000256" key="3">
    <source>
        <dbReference type="SAM" id="SignalP"/>
    </source>
</evidence>
<dbReference type="Pfam" id="PF01464">
    <property type="entry name" value="SLT"/>
    <property type="match status" value="1"/>
</dbReference>
<dbReference type="AlphaFoldDB" id="A0A3D9YZT4"/>
<accession>A0A3D9YZT4</accession>
<dbReference type="Proteomes" id="UP000256900">
    <property type="component" value="Unassembled WGS sequence"/>
</dbReference>
<keyword evidence="3" id="KW-0732">Signal</keyword>
<name>A0A3D9YZT4_9HYPH</name>
<evidence type="ECO:0000259" key="4">
    <source>
        <dbReference type="Pfam" id="PF01464"/>
    </source>
</evidence>
<evidence type="ECO:0000256" key="2">
    <source>
        <dbReference type="ARBA" id="ARBA00009387"/>
    </source>
</evidence>
<dbReference type="CDD" id="cd00254">
    <property type="entry name" value="LT-like"/>
    <property type="match status" value="1"/>
</dbReference>
<comment type="caution">
    <text evidence="5">The sequence shown here is derived from an EMBL/GenBank/DDBJ whole genome shotgun (WGS) entry which is preliminary data.</text>
</comment>
<dbReference type="RefSeq" id="WP_115835557.1">
    <property type="nucleotide sequence ID" value="NZ_CP025086.1"/>
</dbReference>
<dbReference type="PANTHER" id="PTHR37423">
    <property type="entry name" value="SOLUBLE LYTIC MUREIN TRANSGLYCOSYLASE-RELATED"/>
    <property type="match status" value="1"/>
</dbReference>
<feature type="chain" id="PRO_5017550028" evidence="3">
    <location>
        <begin position="25"/>
        <end position="160"/>
    </location>
</feature>
<dbReference type="InterPro" id="IPR023346">
    <property type="entry name" value="Lysozyme-like_dom_sf"/>
</dbReference>
<sequence>MTSQWPRSALLAAAVTLLCSAASATEKPVPALDPLIARYAHRHGVPEHLVRRVIAKESGYNSAALNRRFYGLMQITYVTARGMGYRGAPAGLLDPEVNLTYGVPYLANAYRLSNGNEARALQLYSSGFYYLAKHRHMLGVMRTADSPSLEAPKPVKSASP</sequence>
<evidence type="ECO:0000313" key="6">
    <source>
        <dbReference type="Proteomes" id="UP000256900"/>
    </source>
</evidence>
<comment type="similarity">
    <text evidence="1">Belongs to the transglycosylase Slt family.</text>
</comment>
<proteinExistence type="inferred from homology"/>
<dbReference type="SUPFAM" id="SSF53955">
    <property type="entry name" value="Lysozyme-like"/>
    <property type="match status" value="1"/>
</dbReference>
<organism evidence="5 6">
    <name type="scientific">Methylovirgula ligni</name>
    <dbReference type="NCBI Taxonomy" id="569860"/>
    <lineage>
        <taxon>Bacteria</taxon>
        <taxon>Pseudomonadati</taxon>
        <taxon>Pseudomonadota</taxon>
        <taxon>Alphaproteobacteria</taxon>
        <taxon>Hyphomicrobiales</taxon>
        <taxon>Beijerinckiaceae</taxon>
        <taxon>Methylovirgula</taxon>
    </lineage>
</organism>